<dbReference type="Proteomes" id="UP001337655">
    <property type="component" value="Unassembled WGS sequence"/>
</dbReference>
<comment type="caution">
    <text evidence="1">The sequence shown here is derived from an EMBL/GenBank/DDBJ whole genome shotgun (WGS) entry which is preliminary data.</text>
</comment>
<reference evidence="1 2" key="1">
    <citation type="submission" date="2023-08" db="EMBL/GenBank/DDBJ databases">
        <title>Black Yeasts Isolated from many extreme environments.</title>
        <authorList>
            <person name="Coleine C."/>
            <person name="Stajich J.E."/>
            <person name="Selbmann L."/>
        </authorList>
    </citation>
    <scope>NUCLEOTIDE SEQUENCE [LARGE SCALE GENOMIC DNA]</scope>
    <source>
        <strain evidence="1 2">CCFEE 5935</strain>
    </source>
</reference>
<evidence type="ECO:0000313" key="1">
    <source>
        <dbReference type="EMBL" id="KAK5174637.1"/>
    </source>
</evidence>
<sequence>MAHSHGHPEMVQHFQDPHTPSSLYGQQYLEAVYHFNNGETERCVSVAKLNLTDPTLPRFYQMKNMILLATAEEDWYEAVKWRKKTETLWKATKAMTPSNEQEAQAALGQLRDSIRYWRERHEERAPATIDEARLAVDDETEKEDSEAVELQKKADEEAATLTALWGEDFVTRATQGEKMKWKKIAPKPYPWR</sequence>
<evidence type="ECO:0000313" key="2">
    <source>
        <dbReference type="Proteomes" id="UP001337655"/>
    </source>
</evidence>
<organism evidence="1 2">
    <name type="scientific">Saxophila tyrrhenica</name>
    <dbReference type="NCBI Taxonomy" id="1690608"/>
    <lineage>
        <taxon>Eukaryota</taxon>
        <taxon>Fungi</taxon>
        <taxon>Dikarya</taxon>
        <taxon>Ascomycota</taxon>
        <taxon>Pezizomycotina</taxon>
        <taxon>Dothideomycetes</taxon>
        <taxon>Dothideomycetidae</taxon>
        <taxon>Mycosphaerellales</taxon>
        <taxon>Extremaceae</taxon>
        <taxon>Saxophila</taxon>
    </lineage>
</organism>
<dbReference type="AlphaFoldDB" id="A0AAV9PQP3"/>
<proteinExistence type="predicted"/>
<keyword evidence="2" id="KW-1185">Reference proteome</keyword>
<name>A0AAV9PQP3_9PEZI</name>
<protein>
    <submittedName>
        <fullName evidence="1">Uncharacterized protein</fullName>
    </submittedName>
</protein>
<accession>A0AAV9PQP3</accession>
<dbReference type="EMBL" id="JAVRRT010000002">
    <property type="protein sequence ID" value="KAK5174637.1"/>
    <property type="molecule type" value="Genomic_DNA"/>
</dbReference>
<dbReference type="RefSeq" id="XP_064663306.1">
    <property type="nucleotide sequence ID" value="XM_064798979.1"/>
</dbReference>
<dbReference type="GeneID" id="89923066"/>
<gene>
    <name evidence="1" type="ORF">LTR77_001719</name>
</gene>